<name>A0A0E9VWR3_ANGAN</name>
<accession>A0A0E9VWR3</accession>
<dbReference type="AlphaFoldDB" id="A0A0E9VWR3"/>
<reference evidence="2" key="1">
    <citation type="submission" date="2014-11" db="EMBL/GenBank/DDBJ databases">
        <authorList>
            <person name="Amaro Gonzalez C."/>
        </authorList>
    </citation>
    <scope>NUCLEOTIDE SEQUENCE</scope>
</reference>
<dbReference type="EMBL" id="GBXM01025988">
    <property type="protein sequence ID" value="JAH82589.1"/>
    <property type="molecule type" value="Transcribed_RNA"/>
</dbReference>
<protein>
    <submittedName>
        <fullName evidence="2">Uncharacterized protein</fullName>
    </submittedName>
</protein>
<evidence type="ECO:0000256" key="1">
    <source>
        <dbReference type="SAM" id="MobiDB-lite"/>
    </source>
</evidence>
<reference evidence="2" key="2">
    <citation type="journal article" date="2015" name="Fish Shellfish Immunol.">
        <title>Early steps in the European eel (Anguilla anguilla)-Vibrio vulnificus interaction in the gills: Role of the RtxA13 toxin.</title>
        <authorList>
            <person name="Callol A."/>
            <person name="Pajuelo D."/>
            <person name="Ebbesson L."/>
            <person name="Teles M."/>
            <person name="MacKenzie S."/>
            <person name="Amaro C."/>
        </authorList>
    </citation>
    <scope>NUCLEOTIDE SEQUENCE</scope>
</reference>
<sequence>MAEAFRDFHSSSGSGGLWNPTVPYQFT</sequence>
<proteinExistence type="predicted"/>
<organism evidence="2">
    <name type="scientific">Anguilla anguilla</name>
    <name type="common">European freshwater eel</name>
    <name type="synonym">Muraena anguilla</name>
    <dbReference type="NCBI Taxonomy" id="7936"/>
    <lineage>
        <taxon>Eukaryota</taxon>
        <taxon>Metazoa</taxon>
        <taxon>Chordata</taxon>
        <taxon>Craniata</taxon>
        <taxon>Vertebrata</taxon>
        <taxon>Euteleostomi</taxon>
        <taxon>Actinopterygii</taxon>
        <taxon>Neopterygii</taxon>
        <taxon>Teleostei</taxon>
        <taxon>Anguilliformes</taxon>
        <taxon>Anguillidae</taxon>
        <taxon>Anguilla</taxon>
    </lineage>
</organism>
<feature type="region of interest" description="Disordered" evidence="1">
    <location>
        <begin position="1"/>
        <end position="27"/>
    </location>
</feature>
<evidence type="ECO:0000313" key="2">
    <source>
        <dbReference type="EMBL" id="JAH82589.1"/>
    </source>
</evidence>